<accession>A0ABS4GVJ8</accession>
<evidence type="ECO:0000256" key="1">
    <source>
        <dbReference type="ARBA" id="ARBA00004196"/>
    </source>
</evidence>
<dbReference type="EMBL" id="JAGGKT010000019">
    <property type="protein sequence ID" value="MBP1934303.1"/>
    <property type="molecule type" value="Genomic_DNA"/>
</dbReference>
<organism evidence="6 7">
    <name type="scientific">Ammoniphilus resinae</name>
    <dbReference type="NCBI Taxonomy" id="861532"/>
    <lineage>
        <taxon>Bacteria</taxon>
        <taxon>Bacillati</taxon>
        <taxon>Bacillota</taxon>
        <taxon>Bacilli</taxon>
        <taxon>Bacillales</taxon>
        <taxon>Paenibacillaceae</taxon>
        <taxon>Aneurinibacillus group</taxon>
        <taxon>Ammoniphilus</taxon>
    </lineage>
</organism>
<name>A0ABS4GVJ8_9BACL</name>
<comment type="similarity">
    <text evidence="2">Belongs to the bacterial solute-binding protein 2 family.</text>
</comment>
<sequence length="350" mass="36484">MKKLTKVLSVLTIGTMIALTGCSSSQPASGNQAASNSNNAQSEAKPADSNKVPVKDQLYIEVSALGNLDYFYDHKLGMEAAGKALGVQTEYVGPAEYDMNAMITAFEQAIAKKPQGIVVVGFEDSLNPVVDKAVDAGIPVVTVDGDLPNTKRVAFVGTGNVQAGIKGGEELARLIGEKGKVAIMTKPGQANLEERIQGYKLAIAKYPDIEIVQIVDTQSDTNVAAQGAASLLQKYPDLAGIACVEAAGGSGAATAVKEAGKEGKVKIVAMDRGNDVVQAIKDGVISATVAQQTALMPFYATDILFNMYNNDIAITNDNAKAGVTGAPTMIDTGAVIVNQSNADQFLRTNQ</sequence>
<evidence type="ECO:0000256" key="3">
    <source>
        <dbReference type="SAM" id="MobiDB-lite"/>
    </source>
</evidence>
<proteinExistence type="inferred from homology"/>
<feature type="signal peptide" evidence="4">
    <location>
        <begin position="1"/>
        <end position="18"/>
    </location>
</feature>
<evidence type="ECO:0000256" key="2">
    <source>
        <dbReference type="ARBA" id="ARBA00007639"/>
    </source>
</evidence>
<evidence type="ECO:0000313" key="6">
    <source>
        <dbReference type="EMBL" id="MBP1934303.1"/>
    </source>
</evidence>
<gene>
    <name evidence="6" type="ORF">J2Z37_004323</name>
</gene>
<dbReference type="InterPro" id="IPR028082">
    <property type="entry name" value="Peripla_BP_I"/>
</dbReference>
<reference evidence="6 7" key="1">
    <citation type="submission" date="2021-03" db="EMBL/GenBank/DDBJ databases">
        <title>Genomic Encyclopedia of Type Strains, Phase IV (KMG-IV): sequencing the most valuable type-strain genomes for metagenomic binning, comparative biology and taxonomic classification.</title>
        <authorList>
            <person name="Goeker M."/>
        </authorList>
    </citation>
    <scope>NUCLEOTIDE SEQUENCE [LARGE SCALE GENOMIC DNA]</scope>
    <source>
        <strain evidence="6 7">DSM 24738</strain>
    </source>
</reference>
<comment type="caution">
    <text evidence="6">The sequence shown here is derived from an EMBL/GenBank/DDBJ whole genome shotgun (WGS) entry which is preliminary data.</text>
</comment>
<dbReference type="PROSITE" id="PS51257">
    <property type="entry name" value="PROKAR_LIPOPROTEIN"/>
    <property type="match status" value="1"/>
</dbReference>
<evidence type="ECO:0000313" key="7">
    <source>
        <dbReference type="Proteomes" id="UP001519343"/>
    </source>
</evidence>
<keyword evidence="7" id="KW-1185">Reference proteome</keyword>
<dbReference type="Proteomes" id="UP001519343">
    <property type="component" value="Unassembled WGS sequence"/>
</dbReference>
<dbReference type="InterPro" id="IPR025997">
    <property type="entry name" value="SBP_2_dom"/>
</dbReference>
<evidence type="ECO:0000256" key="4">
    <source>
        <dbReference type="SAM" id="SignalP"/>
    </source>
</evidence>
<comment type="subcellular location">
    <subcellularLocation>
        <location evidence="1">Cell envelope</location>
    </subcellularLocation>
</comment>
<feature type="region of interest" description="Disordered" evidence="3">
    <location>
        <begin position="27"/>
        <end position="50"/>
    </location>
</feature>
<evidence type="ECO:0000259" key="5">
    <source>
        <dbReference type="Pfam" id="PF13407"/>
    </source>
</evidence>
<dbReference type="PANTHER" id="PTHR30036">
    <property type="entry name" value="D-XYLOSE-BINDING PERIPLASMIC PROTEIN"/>
    <property type="match status" value="1"/>
</dbReference>
<dbReference type="Pfam" id="PF13407">
    <property type="entry name" value="Peripla_BP_4"/>
    <property type="match status" value="1"/>
</dbReference>
<dbReference type="InterPro" id="IPR050555">
    <property type="entry name" value="Bact_Solute-Bind_Prot2"/>
</dbReference>
<feature type="chain" id="PRO_5045363726" evidence="4">
    <location>
        <begin position="19"/>
        <end position="350"/>
    </location>
</feature>
<dbReference type="SUPFAM" id="SSF53822">
    <property type="entry name" value="Periplasmic binding protein-like I"/>
    <property type="match status" value="1"/>
</dbReference>
<keyword evidence="4" id="KW-0732">Signal</keyword>
<dbReference type="Gene3D" id="3.40.50.2300">
    <property type="match status" value="2"/>
</dbReference>
<dbReference type="RefSeq" id="WP_209812308.1">
    <property type="nucleotide sequence ID" value="NZ_JAGGKT010000019.1"/>
</dbReference>
<protein>
    <submittedName>
        <fullName evidence="6">Ribose transport system substrate-binding protein</fullName>
    </submittedName>
</protein>
<feature type="domain" description="Periplasmic binding protein" evidence="5">
    <location>
        <begin position="70"/>
        <end position="307"/>
    </location>
</feature>
<feature type="compositionally biased region" description="Low complexity" evidence="3">
    <location>
        <begin position="27"/>
        <end position="42"/>
    </location>
</feature>
<dbReference type="PANTHER" id="PTHR30036:SF7">
    <property type="entry name" value="ABC TRANSPORTER PERIPLASMIC-BINDING PROTEIN YPHF"/>
    <property type="match status" value="1"/>
</dbReference>